<protein>
    <submittedName>
        <fullName evidence="1">Uncharacterized protein</fullName>
    </submittedName>
</protein>
<accession>A0ABT7KNM0</accession>
<evidence type="ECO:0000313" key="1">
    <source>
        <dbReference type="EMBL" id="MDL2409742.1"/>
    </source>
</evidence>
<reference evidence="1" key="1">
    <citation type="submission" date="2023-06" db="EMBL/GenBank/DDBJ databases">
        <title>Phylogenetic Diversity of Rhizobium strains.</title>
        <authorList>
            <person name="Moura F.T."/>
            <person name="Helene L.C.F."/>
            <person name="Hungria M."/>
        </authorList>
    </citation>
    <scope>NUCLEOTIDE SEQUENCE</scope>
    <source>
        <strain evidence="1">CCGE524</strain>
    </source>
</reference>
<gene>
    <name evidence="1" type="ORF">PY650_29800</name>
</gene>
<proteinExistence type="predicted"/>
<dbReference type="Gene3D" id="3.40.228.10">
    <property type="entry name" value="Dimethylsulfoxide Reductase, domain 2"/>
    <property type="match status" value="1"/>
</dbReference>
<dbReference type="EMBL" id="JARFYN010000058">
    <property type="protein sequence ID" value="MDL2409742.1"/>
    <property type="molecule type" value="Genomic_DNA"/>
</dbReference>
<organism evidence="1 2">
    <name type="scientific">Rhizobium calliandrae</name>
    <dbReference type="NCBI Taxonomy" id="1312182"/>
    <lineage>
        <taxon>Bacteria</taxon>
        <taxon>Pseudomonadati</taxon>
        <taxon>Pseudomonadota</taxon>
        <taxon>Alphaproteobacteria</taxon>
        <taxon>Hyphomicrobiales</taxon>
        <taxon>Rhizobiaceae</taxon>
        <taxon>Rhizobium/Agrobacterium group</taxon>
        <taxon>Rhizobium</taxon>
    </lineage>
</organism>
<evidence type="ECO:0000313" key="2">
    <source>
        <dbReference type="Proteomes" id="UP001172630"/>
    </source>
</evidence>
<dbReference type="SUPFAM" id="SSF53706">
    <property type="entry name" value="Formate dehydrogenase/DMSO reductase, domains 1-3"/>
    <property type="match status" value="1"/>
</dbReference>
<name>A0ABT7KNM0_9HYPH</name>
<sequence length="158" mass="16933">MGRFYRRLASPSRRGARIIAINPLRERALERFEAPQAPIEMATLSSTPIASRYFQVKVGGDAAALKGICKALVSMDKAAKAADLAPVLVHSFIAATPQVSMRLSTTSKAEWGAIERASGLRREDLEQIATAYAASSATIVSSAWALPSTSPARPTFSR</sequence>
<dbReference type="RefSeq" id="WP_285883368.1">
    <property type="nucleotide sequence ID" value="NZ_JARFYN010000058.1"/>
</dbReference>
<comment type="caution">
    <text evidence="1">The sequence shown here is derived from an EMBL/GenBank/DDBJ whole genome shotgun (WGS) entry which is preliminary data.</text>
</comment>
<keyword evidence="2" id="KW-1185">Reference proteome</keyword>
<dbReference type="Proteomes" id="UP001172630">
    <property type="component" value="Unassembled WGS sequence"/>
</dbReference>